<organism evidence="2 3">
    <name type="scientific">Bradyrhizobium erythrophlei</name>
    <dbReference type="NCBI Taxonomy" id="1437360"/>
    <lineage>
        <taxon>Bacteria</taxon>
        <taxon>Pseudomonadati</taxon>
        <taxon>Pseudomonadota</taxon>
        <taxon>Alphaproteobacteria</taxon>
        <taxon>Hyphomicrobiales</taxon>
        <taxon>Nitrobacteraceae</taxon>
        <taxon>Bradyrhizobium</taxon>
    </lineage>
</organism>
<keyword evidence="1" id="KW-1133">Transmembrane helix</keyword>
<evidence type="ECO:0000313" key="3">
    <source>
        <dbReference type="Proteomes" id="UP000184096"/>
    </source>
</evidence>
<dbReference type="AlphaFoldDB" id="A0A1M7U987"/>
<sequence>MKVTPSQARHSRQSTLFKKDTFAAAYLRAAQAYMLISMPTGTSTIFGAFQAILALLKVKPDELRPAVKVMRNENFASGIFPTGRGS</sequence>
<name>A0A1M7U987_9BRAD</name>
<dbReference type="EMBL" id="LT670849">
    <property type="protein sequence ID" value="SHN79611.1"/>
    <property type="molecule type" value="Genomic_DNA"/>
</dbReference>
<protein>
    <submittedName>
        <fullName evidence="2">Uncharacterized protein</fullName>
    </submittedName>
</protein>
<gene>
    <name evidence="2" type="ORF">SAMN05444170_4070</name>
</gene>
<keyword evidence="1" id="KW-0472">Membrane</keyword>
<accession>A0A1M7U987</accession>
<keyword evidence="1" id="KW-0812">Transmembrane</keyword>
<proteinExistence type="predicted"/>
<evidence type="ECO:0000256" key="1">
    <source>
        <dbReference type="SAM" id="Phobius"/>
    </source>
</evidence>
<dbReference type="Proteomes" id="UP000184096">
    <property type="component" value="Chromosome I"/>
</dbReference>
<feature type="transmembrane region" description="Helical" evidence="1">
    <location>
        <begin position="32"/>
        <end position="56"/>
    </location>
</feature>
<reference evidence="3" key="1">
    <citation type="submission" date="2016-11" db="EMBL/GenBank/DDBJ databases">
        <authorList>
            <person name="Varghese N."/>
            <person name="Submissions S."/>
        </authorList>
    </citation>
    <scope>NUCLEOTIDE SEQUENCE [LARGE SCALE GENOMIC DNA]</scope>
    <source>
        <strain evidence="3">GAS401</strain>
    </source>
</reference>
<keyword evidence="3" id="KW-1185">Reference proteome</keyword>
<evidence type="ECO:0000313" key="2">
    <source>
        <dbReference type="EMBL" id="SHN79611.1"/>
    </source>
</evidence>